<dbReference type="PANTHER" id="PTHR46430">
    <property type="entry name" value="PROTEIN SKT5-RELATED"/>
    <property type="match status" value="1"/>
</dbReference>
<feature type="compositionally biased region" description="Low complexity" evidence="2">
    <location>
        <begin position="210"/>
        <end position="223"/>
    </location>
</feature>
<feature type="region of interest" description="Disordered" evidence="2">
    <location>
        <begin position="180"/>
        <end position="230"/>
    </location>
</feature>
<feature type="compositionally biased region" description="Polar residues" evidence="2">
    <location>
        <begin position="38"/>
        <end position="48"/>
    </location>
</feature>
<dbReference type="PANTHER" id="PTHR46430:SF2">
    <property type="entry name" value="CHITIN SYNTHASE REGULATORY FACTOR 4"/>
    <property type="match status" value="1"/>
</dbReference>
<evidence type="ECO:0000313" key="3">
    <source>
        <dbReference type="EMBL" id="WRT66913.1"/>
    </source>
</evidence>
<dbReference type="InterPro" id="IPR011990">
    <property type="entry name" value="TPR-like_helical_dom_sf"/>
</dbReference>
<feature type="region of interest" description="Disordered" evidence="2">
    <location>
        <begin position="269"/>
        <end position="293"/>
    </location>
</feature>
<proteinExistence type="predicted"/>
<dbReference type="Proteomes" id="UP001329825">
    <property type="component" value="Chromosome 5"/>
</dbReference>
<dbReference type="Gene3D" id="1.25.40.10">
    <property type="entry name" value="Tetratricopeptide repeat domain"/>
    <property type="match status" value="1"/>
</dbReference>
<accession>A0ABZ1CZD9</accession>
<evidence type="ECO:0000256" key="2">
    <source>
        <dbReference type="SAM" id="MobiDB-lite"/>
    </source>
</evidence>
<sequence length="829" mass="91466">MSYYQPNQSSRSDQNSVYANPHLPQQQGPQPRSRPQSTIHHYQSQISHQAPLPPPRPASAYMAPFPRQRQVSDEPTYRPPYPSIVPQRSSQLIPPFQQQTRHTLPLSNALPPRSTSLSGPILESAGYHHENNMTYASTVTDTHTFYQSPTPVNSLPNYEERVDVDDNRVSLPSIHDPSSIAAPFSSLSMGTGTLTDTPFTTHSQEMQHQSYPSSSSSSLSSASTATEPPRTILLPTIESIQDRVLTLDTAEDIDQITWAQDVLRLVDRHLTPSGGGGPTDFTHPDAPPPNTSKLPPALKDLLENAVPMIIVISTSTNTKASALACYLKAKMLSSGLCNDILPKNPRQAFKDFENAARNGEIRGWFRLGRDYEGVNDLSRAKDCYERGVKRGDCECTYRMGMAHLLGQLKLPINPSMALSLLQQASEISTIDFPQPSYVYGMLLAGELQVPTEIPSSLVLPPTSIPSDLLYTQWSTARDAIERAAYLSYPPAQYKAGHLYEHASLGTSYDPLVSVNWYTYASKNGETEADMALSKWFLCGAEGHFPKNENLAKTFAEKAARKNHPNGCFALGYYYELGVGGRQDLDQARKWYHKAASLGNADAPLRLSALSAPIPTSISMAEHETRLNDTLVRKRTQAKIRSDRQSTSRPTRRIVPPQPLPTQAFPHPQGYSSPRPQEWDKAHPQITMHMPMPITMPMPMSPTPMSPAPKVGELMSPNPNSAYGISTSTSNTFPRPPIPHQSFNRPTATQENQTFPRRQQGQSIGRIDENGRRPSAVSSSTSLSDLPIPEERRNSAPAPPPVQGSKKEAKTFAEMGFQSKPVEEDGCSIM</sequence>
<dbReference type="InterPro" id="IPR051726">
    <property type="entry name" value="Chitin_Synth_Reg"/>
</dbReference>
<feature type="compositionally biased region" description="Low complexity" evidence="2">
    <location>
        <begin position="24"/>
        <end position="37"/>
    </location>
</feature>
<dbReference type="SMART" id="SM00671">
    <property type="entry name" value="SEL1"/>
    <property type="match status" value="6"/>
</dbReference>
<feature type="region of interest" description="Disordered" evidence="2">
    <location>
        <begin position="1"/>
        <end position="88"/>
    </location>
</feature>
<evidence type="ECO:0000313" key="4">
    <source>
        <dbReference type="Proteomes" id="UP001329825"/>
    </source>
</evidence>
<feature type="compositionally biased region" description="Polar residues" evidence="2">
    <location>
        <begin position="716"/>
        <end position="732"/>
    </location>
</feature>
<feature type="compositionally biased region" description="Low complexity" evidence="2">
    <location>
        <begin position="774"/>
        <end position="783"/>
    </location>
</feature>
<evidence type="ECO:0008006" key="5">
    <source>
        <dbReference type="Google" id="ProtNLM"/>
    </source>
</evidence>
<protein>
    <recommendedName>
        <fullName evidence="5">HCP-like protein</fullName>
    </recommendedName>
</protein>
<name>A0ABZ1CZD9_9TREE</name>
<reference evidence="3 4" key="1">
    <citation type="submission" date="2024-01" db="EMBL/GenBank/DDBJ databases">
        <title>Comparative genomics of Cryptococcus and Kwoniella reveals pathogenesis evolution and contrasting modes of karyotype evolution via chromosome fusion or intercentromeric recombination.</title>
        <authorList>
            <person name="Coelho M.A."/>
            <person name="David-Palma M."/>
            <person name="Shea T."/>
            <person name="Bowers K."/>
            <person name="McGinley-Smith S."/>
            <person name="Mohammad A.W."/>
            <person name="Gnirke A."/>
            <person name="Yurkov A.M."/>
            <person name="Nowrousian M."/>
            <person name="Sun S."/>
            <person name="Cuomo C.A."/>
            <person name="Heitman J."/>
        </authorList>
    </citation>
    <scope>NUCLEOTIDE SEQUENCE [LARGE SCALE GENOMIC DNA]</scope>
    <source>
        <strain evidence="3">CBS 11374</strain>
    </source>
</reference>
<evidence type="ECO:0000256" key="1">
    <source>
        <dbReference type="ARBA" id="ARBA00022737"/>
    </source>
</evidence>
<feature type="region of interest" description="Disordered" evidence="2">
    <location>
        <begin position="702"/>
        <end position="829"/>
    </location>
</feature>
<dbReference type="EMBL" id="CP141885">
    <property type="protein sequence ID" value="WRT66913.1"/>
    <property type="molecule type" value="Genomic_DNA"/>
</dbReference>
<dbReference type="InterPro" id="IPR006597">
    <property type="entry name" value="Sel1-like"/>
</dbReference>
<dbReference type="GeneID" id="87956009"/>
<gene>
    <name evidence="3" type="ORF">IL334_003878</name>
</gene>
<feature type="region of interest" description="Disordered" evidence="2">
    <location>
        <begin position="634"/>
        <end position="678"/>
    </location>
</feature>
<feature type="compositionally biased region" description="Low complexity" evidence="2">
    <location>
        <begin position="191"/>
        <end position="201"/>
    </location>
</feature>
<dbReference type="SUPFAM" id="SSF81901">
    <property type="entry name" value="HCP-like"/>
    <property type="match status" value="2"/>
</dbReference>
<dbReference type="Pfam" id="PF08238">
    <property type="entry name" value="Sel1"/>
    <property type="match status" value="5"/>
</dbReference>
<organism evidence="3 4">
    <name type="scientific">Kwoniella shivajii</name>
    <dbReference type="NCBI Taxonomy" id="564305"/>
    <lineage>
        <taxon>Eukaryota</taxon>
        <taxon>Fungi</taxon>
        <taxon>Dikarya</taxon>
        <taxon>Basidiomycota</taxon>
        <taxon>Agaricomycotina</taxon>
        <taxon>Tremellomycetes</taxon>
        <taxon>Tremellales</taxon>
        <taxon>Cryptococcaceae</taxon>
        <taxon>Kwoniella</taxon>
    </lineage>
</organism>
<dbReference type="RefSeq" id="XP_062791653.1">
    <property type="nucleotide sequence ID" value="XM_062935602.1"/>
</dbReference>
<feature type="compositionally biased region" description="Polar residues" evidence="2">
    <location>
        <begin position="740"/>
        <end position="762"/>
    </location>
</feature>
<keyword evidence="1" id="KW-0677">Repeat</keyword>
<keyword evidence="4" id="KW-1185">Reference proteome</keyword>
<feature type="compositionally biased region" description="Polar residues" evidence="2">
    <location>
        <begin position="1"/>
        <end position="18"/>
    </location>
</feature>